<evidence type="ECO:0000259" key="2">
    <source>
        <dbReference type="Pfam" id="PF24809"/>
    </source>
</evidence>
<dbReference type="Proteomes" id="UP000799770">
    <property type="component" value="Unassembled WGS sequence"/>
</dbReference>
<feature type="compositionally biased region" description="Polar residues" evidence="1">
    <location>
        <begin position="1"/>
        <end position="12"/>
    </location>
</feature>
<keyword evidence="4" id="KW-1185">Reference proteome</keyword>
<protein>
    <recommendedName>
        <fullName evidence="2">DUF7708 domain-containing protein</fullName>
    </recommendedName>
</protein>
<dbReference type="PANTHER" id="PTHR40619">
    <property type="entry name" value="FUNGAL STAND N-TERMINAL GOODBYE DOMAIN-CONTAINING PROTEIN"/>
    <property type="match status" value="1"/>
</dbReference>
<accession>A0A6A5ZX05</accession>
<dbReference type="EMBL" id="ML977310">
    <property type="protein sequence ID" value="KAF2122821.1"/>
    <property type="molecule type" value="Genomic_DNA"/>
</dbReference>
<dbReference type="Pfam" id="PF24809">
    <property type="entry name" value="DUF7708"/>
    <property type="match status" value="1"/>
</dbReference>
<feature type="region of interest" description="Disordered" evidence="1">
    <location>
        <begin position="1"/>
        <end position="22"/>
    </location>
</feature>
<sequence>MPNPKPTSTVIQDSIPLPSAQPPEVDYLQHRYRAYEDSQVTYDSGSREFVPQPFRTRTISLDLEPRPVGQLLADSTDSFHKAVERLKANKKCKTESEIATFKFENCENWGDVIEHVQNAEKKYASDKSLKDKVRGLFRKVSDNGRSIQSFVGLLPDGEYKTLCGGLTLILTAMVAHSDIRKKMAELMEKLPELVQDTEEYLEIYGSEQLRRLAELLYADIMQTLEYIVEWYLQKSWERSLKALGKNTNYGDRCDALLNKIGNSRSSMEKEWTRCGHKTLKSMRGTLIQIQSAILETLEAATDSRECMRSVEASLEDMKKGIQEGGQEWQKTLQAQVMSFNELRKMLADGRKIAEWKQEKVQQAEEYNRELAEWRDRTNAMSYDPKKLAKILNLSLKKERHLEDIGAVQAKSLEGSLKFQKRARWVARHPVFLQEWYKSRQSSLLVVQGRSDYESRSPISFLASLLYQELKGDKDVLVLPFFCGLHSGDRFDKSGKTSGPMHMCRSLLAQILSIKSIDWSGGDNGLPMLPLPSDQVVELSQGSFAAYLKLICNLIARLQGIYRAIFILIDGLDWYDVTWEKEIRKVDESFRGLVSEDESPGVLKWLLQASMGVFSERGTASPHPQSSRQGGYSENRHAGSGLNVGLRFPQKIPVTRESPAESDSAGRKQTRLGSVVNACPRLYRSPSVGEALSGTRPGCWGQSGKIFATI</sequence>
<name>A0A6A5ZX05_9PLEO</name>
<organism evidence="3 4">
    <name type="scientific">Lophiotrema nucula</name>
    <dbReference type="NCBI Taxonomy" id="690887"/>
    <lineage>
        <taxon>Eukaryota</taxon>
        <taxon>Fungi</taxon>
        <taxon>Dikarya</taxon>
        <taxon>Ascomycota</taxon>
        <taxon>Pezizomycotina</taxon>
        <taxon>Dothideomycetes</taxon>
        <taxon>Pleosporomycetidae</taxon>
        <taxon>Pleosporales</taxon>
        <taxon>Lophiotremataceae</taxon>
        <taxon>Lophiotrema</taxon>
    </lineage>
</organism>
<proteinExistence type="predicted"/>
<dbReference type="OrthoDB" id="5419927at2759"/>
<dbReference type="PANTHER" id="PTHR40619:SF3">
    <property type="entry name" value="FUNGAL STAND N-TERMINAL GOODBYE DOMAIN-CONTAINING PROTEIN"/>
    <property type="match status" value="1"/>
</dbReference>
<dbReference type="InterPro" id="IPR056125">
    <property type="entry name" value="DUF7708"/>
</dbReference>
<evidence type="ECO:0000256" key="1">
    <source>
        <dbReference type="SAM" id="MobiDB-lite"/>
    </source>
</evidence>
<reference evidence="3" key="1">
    <citation type="journal article" date="2020" name="Stud. Mycol.">
        <title>101 Dothideomycetes genomes: a test case for predicting lifestyles and emergence of pathogens.</title>
        <authorList>
            <person name="Haridas S."/>
            <person name="Albert R."/>
            <person name="Binder M."/>
            <person name="Bloem J."/>
            <person name="Labutti K."/>
            <person name="Salamov A."/>
            <person name="Andreopoulos B."/>
            <person name="Baker S."/>
            <person name="Barry K."/>
            <person name="Bills G."/>
            <person name="Bluhm B."/>
            <person name="Cannon C."/>
            <person name="Castanera R."/>
            <person name="Culley D."/>
            <person name="Daum C."/>
            <person name="Ezra D."/>
            <person name="Gonzalez J."/>
            <person name="Henrissat B."/>
            <person name="Kuo A."/>
            <person name="Liang C."/>
            <person name="Lipzen A."/>
            <person name="Lutzoni F."/>
            <person name="Magnuson J."/>
            <person name="Mondo S."/>
            <person name="Nolan M."/>
            <person name="Ohm R."/>
            <person name="Pangilinan J."/>
            <person name="Park H.-J."/>
            <person name="Ramirez L."/>
            <person name="Alfaro M."/>
            <person name="Sun H."/>
            <person name="Tritt A."/>
            <person name="Yoshinaga Y."/>
            <person name="Zwiers L.-H."/>
            <person name="Turgeon B."/>
            <person name="Goodwin S."/>
            <person name="Spatafora J."/>
            <person name="Crous P."/>
            <person name="Grigoriev I."/>
        </authorList>
    </citation>
    <scope>NUCLEOTIDE SEQUENCE</scope>
    <source>
        <strain evidence="3">CBS 627.86</strain>
    </source>
</reference>
<gene>
    <name evidence="3" type="ORF">BDV96DRAFT_593310</name>
</gene>
<evidence type="ECO:0000313" key="4">
    <source>
        <dbReference type="Proteomes" id="UP000799770"/>
    </source>
</evidence>
<dbReference type="AlphaFoldDB" id="A0A6A5ZX05"/>
<evidence type="ECO:0000313" key="3">
    <source>
        <dbReference type="EMBL" id="KAF2122821.1"/>
    </source>
</evidence>
<feature type="domain" description="DUF7708" evidence="2">
    <location>
        <begin position="158"/>
        <end position="269"/>
    </location>
</feature>